<dbReference type="EMBL" id="KK852473">
    <property type="protein sequence ID" value="KDR23127.1"/>
    <property type="molecule type" value="Genomic_DNA"/>
</dbReference>
<feature type="transmembrane region" description="Helical" evidence="6">
    <location>
        <begin position="289"/>
        <end position="309"/>
    </location>
</feature>
<dbReference type="InterPro" id="IPR019427">
    <property type="entry name" value="7TM_GPCR_serpentine_rcpt_Srw"/>
</dbReference>
<evidence type="ECO:0000313" key="9">
    <source>
        <dbReference type="Proteomes" id="UP000027135"/>
    </source>
</evidence>
<evidence type="ECO:0000256" key="4">
    <source>
        <dbReference type="ARBA" id="ARBA00022989"/>
    </source>
</evidence>
<dbReference type="PRINTS" id="PR00237">
    <property type="entry name" value="GPCRRHODOPSN"/>
</dbReference>
<feature type="transmembrane region" description="Helical" evidence="6">
    <location>
        <begin position="196"/>
        <end position="219"/>
    </location>
</feature>
<dbReference type="FunCoup" id="A0A067RHA0">
    <property type="interactions" value="52"/>
</dbReference>
<dbReference type="SUPFAM" id="SSF81321">
    <property type="entry name" value="Family A G protein-coupled receptor-like"/>
    <property type="match status" value="1"/>
</dbReference>
<comment type="similarity">
    <text evidence="2">Belongs to the G-protein coupled receptor 1 family.</text>
</comment>
<protein>
    <submittedName>
        <fullName evidence="8">FMRFamide receptor</fullName>
    </submittedName>
</protein>
<feature type="non-terminal residue" evidence="8">
    <location>
        <position position="338"/>
    </location>
</feature>
<feature type="non-terminal residue" evidence="8">
    <location>
        <position position="1"/>
    </location>
</feature>
<keyword evidence="4 6" id="KW-1133">Transmembrane helix</keyword>
<dbReference type="Proteomes" id="UP000027135">
    <property type="component" value="Unassembled WGS sequence"/>
</dbReference>
<sequence>HGYVSLVVCLFGSVANSLNIAVLTRREMTSPTNALLTGLAVADLLVMLEYIPFACHMYMPQGAWRSATDRYSYPWAAFVLFHSNFAQVCHTVSIWLTVTLAVWRYIAVAHPQRNREWCCMKTTIAAIVSAYIVSPLLCIPLFLAFSIHPKNAAVDKYGQIVRTSKDMGDAKNMTLYIVNISELGKANGNLLSHINFWVYSVVIKLMPCAALTELSRRLICALLQTKRRRQQLTSGSARVLDKQRQTDRTTRMLLAVLLLFLLTEFPQGILGLLSVWFGENFFKNCYQKLGEVMDILALINSAINFILYCTMSRQFRSTFSLLFRPSMFDRWLLVPQHN</sequence>
<gene>
    <name evidence="8" type="ORF">L798_15209</name>
</gene>
<dbReference type="CDD" id="cd14978">
    <property type="entry name" value="7tmA_FMRFamide_R-like"/>
    <property type="match status" value="1"/>
</dbReference>
<organism evidence="8 9">
    <name type="scientific">Zootermopsis nevadensis</name>
    <name type="common">Dampwood termite</name>
    <dbReference type="NCBI Taxonomy" id="136037"/>
    <lineage>
        <taxon>Eukaryota</taxon>
        <taxon>Metazoa</taxon>
        <taxon>Ecdysozoa</taxon>
        <taxon>Arthropoda</taxon>
        <taxon>Hexapoda</taxon>
        <taxon>Insecta</taxon>
        <taxon>Pterygota</taxon>
        <taxon>Neoptera</taxon>
        <taxon>Polyneoptera</taxon>
        <taxon>Dictyoptera</taxon>
        <taxon>Blattodea</taxon>
        <taxon>Blattoidea</taxon>
        <taxon>Termitoidae</taxon>
        <taxon>Termopsidae</taxon>
        <taxon>Zootermopsis</taxon>
    </lineage>
</organism>
<feature type="transmembrane region" description="Helical" evidence="6">
    <location>
        <begin position="124"/>
        <end position="147"/>
    </location>
</feature>
<name>A0A067RHA0_ZOONE</name>
<dbReference type="InterPro" id="IPR017452">
    <property type="entry name" value="GPCR_Rhodpsn_7TM"/>
</dbReference>
<reference evidence="8 9" key="1">
    <citation type="journal article" date="2014" name="Nat. Commun.">
        <title>Molecular traces of alternative social organization in a termite genome.</title>
        <authorList>
            <person name="Terrapon N."/>
            <person name="Li C."/>
            <person name="Robertson H.M."/>
            <person name="Ji L."/>
            <person name="Meng X."/>
            <person name="Booth W."/>
            <person name="Chen Z."/>
            <person name="Childers C.P."/>
            <person name="Glastad K.M."/>
            <person name="Gokhale K."/>
            <person name="Gowin J."/>
            <person name="Gronenberg W."/>
            <person name="Hermansen R.A."/>
            <person name="Hu H."/>
            <person name="Hunt B.G."/>
            <person name="Huylmans A.K."/>
            <person name="Khalil S.M."/>
            <person name="Mitchell R.D."/>
            <person name="Munoz-Torres M.C."/>
            <person name="Mustard J.A."/>
            <person name="Pan H."/>
            <person name="Reese J.T."/>
            <person name="Scharf M.E."/>
            <person name="Sun F."/>
            <person name="Vogel H."/>
            <person name="Xiao J."/>
            <person name="Yang W."/>
            <person name="Yang Z."/>
            <person name="Yang Z."/>
            <person name="Zhou J."/>
            <person name="Zhu J."/>
            <person name="Brent C.S."/>
            <person name="Elsik C.G."/>
            <person name="Goodisman M.A."/>
            <person name="Liberles D.A."/>
            <person name="Roe R.M."/>
            <person name="Vargo E.L."/>
            <person name="Vilcinskas A."/>
            <person name="Wang J."/>
            <person name="Bornberg-Bauer E."/>
            <person name="Korb J."/>
            <person name="Zhang G."/>
            <person name="Liebig J."/>
        </authorList>
    </citation>
    <scope>NUCLEOTIDE SEQUENCE [LARGE SCALE GENOMIC DNA]</scope>
    <source>
        <tissue evidence="8">Whole organism</tissue>
    </source>
</reference>
<keyword evidence="3 6" id="KW-0812">Transmembrane</keyword>
<dbReference type="GO" id="GO:0005886">
    <property type="term" value="C:plasma membrane"/>
    <property type="evidence" value="ECO:0007669"/>
    <property type="project" value="TreeGrafter"/>
</dbReference>
<feature type="domain" description="G-protein coupled receptors family 1 profile" evidence="7">
    <location>
        <begin position="15"/>
        <end position="308"/>
    </location>
</feature>
<dbReference type="PANTHER" id="PTHR46273:SF15">
    <property type="entry name" value="MYOSUPPRESSIN RECEPTOR 1, ISOFORM B-RELATED"/>
    <property type="match status" value="1"/>
</dbReference>
<dbReference type="PANTHER" id="PTHR46273">
    <property type="entry name" value="MYOSUPPRESSIN RECEPTOR 1, ISOFORM B-RELATED"/>
    <property type="match status" value="1"/>
</dbReference>
<keyword evidence="5 6" id="KW-0472">Membrane</keyword>
<evidence type="ECO:0000259" key="7">
    <source>
        <dbReference type="PROSITE" id="PS50262"/>
    </source>
</evidence>
<comment type="subcellular location">
    <subcellularLocation>
        <location evidence="1">Membrane</location>
    </subcellularLocation>
</comment>
<dbReference type="InParanoid" id="A0A067RHA0"/>
<feature type="transmembrane region" description="Helical" evidence="6">
    <location>
        <begin position="35"/>
        <end position="59"/>
    </location>
</feature>
<evidence type="ECO:0000313" key="8">
    <source>
        <dbReference type="EMBL" id="KDR23127.1"/>
    </source>
</evidence>
<feature type="transmembrane region" description="Helical" evidence="6">
    <location>
        <begin position="79"/>
        <end position="103"/>
    </location>
</feature>
<dbReference type="GO" id="GO:0008528">
    <property type="term" value="F:G protein-coupled peptide receptor activity"/>
    <property type="evidence" value="ECO:0007669"/>
    <property type="project" value="InterPro"/>
</dbReference>
<feature type="transmembrane region" description="Helical" evidence="6">
    <location>
        <begin position="252"/>
        <end position="277"/>
    </location>
</feature>
<dbReference type="PROSITE" id="PS50262">
    <property type="entry name" value="G_PROTEIN_RECEP_F1_2"/>
    <property type="match status" value="1"/>
</dbReference>
<proteinExistence type="inferred from homology"/>
<evidence type="ECO:0000256" key="1">
    <source>
        <dbReference type="ARBA" id="ARBA00004370"/>
    </source>
</evidence>
<dbReference type="InterPro" id="IPR053219">
    <property type="entry name" value="GPCR_Dmsr-1"/>
</dbReference>
<dbReference type="Gene3D" id="1.20.1070.10">
    <property type="entry name" value="Rhodopsin 7-helix transmembrane proteins"/>
    <property type="match status" value="1"/>
</dbReference>
<keyword evidence="8" id="KW-0675">Receptor</keyword>
<evidence type="ECO:0000256" key="6">
    <source>
        <dbReference type="SAM" id="Phobius"/>
    </source>
</evidence>
<dbReference type="eggNOG" id="ENOG502RFAV">
    <property type="taxonomic scope" value="Eukaryota"/>
</dbReference>
<evidence type="ECO:0000256" key="3">
    <source>
        <dbReference type="ARBA" id="ARBA00022692"/>
    </source>
</evidence>
<feature type="transmembrane region" description="Helical" evidence="6">
    <location>
        <begin position="6"/>
        <end position="23"/>
    </location>
</feature>
<accession>A0A067RHA0</accession>
<dbReference type="AlphaFoldDB" id="A0A067RHA0"/>
<evidence type="ECO:0000256" key="5">
    <source>
        <dbReference type="ARBA" id="ARBA00023136"/>
    </source>
</evidence>
<dbReference type="OMA" id="KLSYGWA"/>
<dbReference type="Pfam" id="PF10324">
    <property type="entry name" value="7TM_GPCR_Srw"/>
    <property type="match status" value="1"/>
</dbReference>
<evidence type="ECO:0000256" key="2">
    <source>
        <dbReference type="ARBA" id="ARBA00010663"/>
    </source>
</evidence>
<keyword evidence="9" id="KW-1185">Reference proteome</keyword>
<dbReference type="InterPro" id="IPR000276">
    <property type="entry name" value="GPCR_Rhodpsn"/>
</dbReference>